<dbReference type="PROSITE" id="PS00741">
    <property type="entry name" value="DH_1"/>
    <property type="match status" value="1"/>
</dbReference>
<dbReference type="InterPro" id="IPR036388">
    <property type="entry name" value="WH-like_DNA-bd_sf"/>
</dbReference>
<dbReference type="SUPFAM" id="SSF50729">
    <property type="entry name" value="PH domain-like"/>
    <property type="match status" value="1"/>
</dbReference>
<dbReference type="Pfam" id="PF00610">
    <property type="entry name" value="DEP"/>
    <property type="match status" value="2"/>
</dbReference>
<dbReference type="InterPro" id="IPR035899">
    <property type="entry name" value="DBL_dom_sf"/>
</dbReference>
<protein>
    <recommendedName>
        <fullName evidence="9">Phosphatidylinositol 3,4,5-trisphosphate-dependent Rac exchanger 1 protein</fullName>
    </recommendedName>
</protein>
<dbReference type="SUPFAM" id="SSF46785">
    <property type="entry name" value="Winged helix' DNA-binding domain"/>
    <property type="match status" value="2"/>
</dbReference>
<dbReference type="Gene3D" id="1.10.10.10">
    <property type="entry name" value="Winged helix-like DNA-binding domain superfamily/Winged helix DNA-binding domain"/>
    <property type="match status" value="2"/>
</dbReference>
<dbReference type="InterPro" id="IPR055251">
    <property type="entry name" value="SOS1_NGEF_PH"/>
</dbReference>
<dbReference type="SMART" id="SM00228">
    <property type="entry name" value="PDZ"/>
    <property type="match status" value="2"/>
</dbReference>
<dbReference type="InterPro" id="IPR000219">
    <property type="entry name" value="DH_dom"/>
</dbReference>
<feature type="region of interest" description="Disordered" evidence="2">
    <location>
        <begin position="1159"/>
        <end position="1305"/>
    </location>
</feature>
<evidence type="ECO:0000256" key="2">
    <source>
        <dbReference type="SAM" id="MobiDB-lite"/>
    </source>
</evidence>
<feature type="domain" description="DEP" evidence="6">
    <location>
        <begin position="499"/>
        <end position="567"/>
    </location>
</feature>
<feature type="domain" description="PDZ" evidence="5">
    <location>
        <begin position="601"/>
        <end position="662"/>
    </location>
</feature>
<dbReference type="SMART" id="SM00325">
    <property type="entry name" value="RhoGEF"/>
    <property type="match status" value="1"/>
</dbReference>
<evidence type="ECO:0000259" key="6">
    <source>
        <dbReference type="PROSITE" id="PS50186"/>
    </source>
</evidence>
<dbReference type="Pfam" id="PF00595">
    <property type="entry name" value="PDZ"/>
    <property type="match status" value="2"/>
</dbReference>
<feature type="region of interest" description="Disordered" evidence="2">
    <location>
        <begin position="751"/>
        <end position="800"/>
    </location>
</feature>
<dbReference type="InterPro" id="IPR001331">
    <property type="entry name" value="GDS_CDC24_CS"/>
</dbReference>
<organism evidence="7 8">
    <name type="scientific">Clavelina lepadiformis</name>
    <name type="common">Light-bulb sea squirt</name>
    <name type="synonym">Ascidia lepadiformis</name>
    <dbReference type="NCBI Taxonomy" id="159417"/>
    <lineage>
        <taxon>Eukaryota</taxon>
        <taxon>Metazoa</taxon>
        <taxon>Chordata</taxon>
        <taxon>Tunicata</taxon>
        <taxon>Ascidiacea</taxon>
        <taxon>Aplousobranchia</taxon>
        <taxon>Clavelinidae</taxon>
        <taxon>Clavelina</taxon>
    </lineage>
</organism>
<dbReference type="InterPro" id="IPR036390">
    <property type="entry name" value="WH_DNA-bd_sf"/>
</dbReference>
<dbReference type="PROSITE" id="PS50003">
    <property type="entry name" value="PH_DOMAIN"/>
    <property type="match status" value="1"/>
</dbReference>
<evidence type="ECO:0000259" key="5">
    <source>
        <dbReference type="PROSITE" id="PS50106"/>
    </source>
</evidence>
<proteinExistence type="predicted"/>
<dbReference type="InterPro" id="IPR000591">
    <property type="entry name" value="DEP_dom"/>
</dbReference>
<feature type="compositionally biased region" description="Basic and acidic residues" evidence="2">
    <location>
        <begin position="1172"/>
        <end position="1192"/>
    </location>
</feature>
<dbReference type="SMART" id="SM00233">
    <property type="entry name" value="PH"/>
    <property type="match status" value="1"/>
</dbReference>
<dbReference type="Gene3D" id="1.20.900.10">
    <property type="entry name" value="Dbl homology (DH) domain"/>
    <property type="match status" value="1"/>
</dbReference>
<dbReference type="Proteomes" id="UP001642483">
    <property type="component" value="Unassembled WGS sequence"/>
</dbReference>
<keyword evidence="8" id="KW-1185">Reference proteome</keyword>
<dbReference type="Gene3D" id="2.30.29.30">
    <property type="entry name" value="Pleckstrin-homology domain (PH domain)/Phosphotyrosine-binding domain (PTB)"/>
    <property type="match status" value="1"/>
</dbReference>
<dbReference type="PROSITE" id="PS50186">
    <property type="entry name" value="DEP"/>
    <property type="match status" value="2"/>
</dbReference>
<evidence type="ECO:0000259" key="3">
    <source>
        <dbReference type="PROSITE" id="PS50003"/>
    </source>
</evidence>
<dbReference type="Gene3D" id="2.30.42.10">
    <property type="match status" value="2"/>
</dbReference>
<dbReference type="Pfam" id="PF22697">
    <property type="entry name" value="SOS1_NGEF_PH"/>
    <property type="match status" value="1"/>
</dbReference>
<feature type="compositionally biased region" description="Polar residues" evidence="2">
    <location>
        <begin position="1227"/>
        <end position="1236"/>
    </location>
</feature>
<feature type="compositionally biased region" description="Basic and acidic residues" evidence="2">
    <location>
        <begin position="751"/>
        <end position="772"/>
    </location>
</feature>
<dbReference type="InterPro" id="IPR001849">
    <property type="entry name" value="PH_domain"/>
</dbReference>
<dbReference type="PANTHER" id="PTHR22829:SF30">
    <property type="entry name" value="PHOSPHATIDYLINOSITOL 3,4,5-TRISPHOSPHATE-DEPENDENT RAC EXCHANGER 2 PROTEIN-LIKE"/>
    <property type="match status" value="1"/>
</dbReference>
<feature type="domain" description="DH" evidence="4">
    <location>
        <begin position="11"/>
        <end position="201"/>
    </location>
</feature>
<dbReference type="PROSITE" id="PS50010">
    <property type="entry name" value="DH_2"/>
    <property type="match status" value="1"/>
</dbReference>
<feature type="domain" description="DEP" evidence="6">
    <location>
        <begin position="398"/>
        <end position="466"/>
    </location>
</feature>
<dbReference type="PANTHER" id="PTHR22829">
    <property type="entry name" value="DEP DOMAIN PROTEIN"/>
    <property type="match status" value="1"/>
</dbReference>
<evidence type="ECO:0000259" key="4">
    <source>
        <dbReference type="PROSITE" id="PS50010"/>
    </source>
</evidence>
<feature type="domain" description="PDZ" evidence="5">
    <location>
        <begin position="689"/>
        <end position="753"/>
    </location>
</feature>
<comment type="caution">
    <text evidence="7">The sequence shown here is derived from an EMBL/GenBank/DDBJ whole genome shotgun (WGS) entry which is preliminary data.</text>
</comment>
<dbReference type="SMART" id="SM00049">
    <property type="entry name" value="DEP"/>
    <property type="match status" value="2"/>
</dbReference>
<accession>A0ABP0GM99</accession>
<dbReference type="InterPro" id="IPR036034">
    <property type="entry name" value="PDZ_sf"/>
</dbReference>
<dbReference type="PROSITE" id="PS50106">
    <property type="entry name" value="PDZ"/>
    <property type="match status" value="2"/>
</dbReference>
<evidence type="ECO:0000256" key="1">
    <source>
        <dbReference type="ARBA" id="ARBA00022658"/>
    </source>
</evidence>
<reference evidence="7 8" key="1">
    <citation type="submission" date="2024-02" db="EMBL/GenBank/DDBJ databases">
        <authorList>
            <person name="Daric V."/>
            <person name="Darras S."/>
        </authorList>
    </citation>
    <scope>NUCLEOTIDE SEQUENCE [LARGE SCALE GENOMIC DNA]</scope>
</reference>
<feature type="compositionally biased region" description="Low complexity" evidence="2">
    <location>
        <begin position="1267"/>
        <end position="1277"/>
    </location>
</feature>
<dbReference type="CDD" id="cd00160">
    <property type="entry name" value="RhoGEF"/>
    <property type="match status" value="1"/>
</dbReference>
<dbReference type="CDD" id="cd01224">
    <property type="entry name" value="PH_Collybistin_ASEF"/>
    <property type="match status" value="1"/>
</dbReference>
<keyword evidence="1" id="KW-0344">Guanine-nucleotide releasing factor</keyword>
<feature type="domain" description="PH" evidence="3">
    <location>
        <begin position="232"/>
        <end position="364"/>
    </location>
</feature>
<dbReference type="InterPro" id="IPR001478">
    <property type="entry name" value="PDZ"/>
</dbReference>
<sequence>MVESLEKTMRMRIFVLNEILKTERDYVETLKFLVHVFMERLQSREDDENDKLISQGSVLLLLSNVEDLYKFHQEMLKSVESALAPEPTYLHKIGDAFLKHKEKFEVYAPYCSNHERAQKKLNELTENQEFQGFILGCLLLGNYVNDVSMEGFLLTPIQRICKYPLLLKELLKKTPEDHPDHNPVKEALALMKEVCSNVNETKRQLEQLEKLEDLQNTIANWEGANLTDTCTRLIKQGALLKISVGNIQERQFFLFDHLLVYTKKINALPRISSENKTGTIQRKKIKRKKSTVEQKKWLFKGRISTELMEIENLEDGTSDFHCGGYTVTNGWKVLNAAKNKWFVLLAKDKEEKEAWLNEFIMERERRRSKVNIDQRDTIDVMHSRGRRIYYKATHQGLIKDRKSRMRSYPKSFLGNEFVDWLVENKETTSTDEGVLLGQALLDCGIIHHVQDKHHFKNEAVHFRFRYDDGTFKPRGENQDLVAKGLRIYCRIHSSFQPLVRDKDRNLRTYKLVVEGKKLVDWLLDQGDCQSREEAANLGQSLCENAILHHALDKQDFKDDSSLFKFFPDEEMSEGGKFRDLVKKSTTKQDFRFHESFKTKTLLLLNVNDNEDLGMEMKYIEQQMAVVITSIVRGSQAQAQGFHPGMIVLQINNNSLTSCSSQEHLDHVMSFNRGKYKMIHVVVKCDDEITIGVPVTKEGMGFQIRGSNPCVVHAVARGGMAMNHGLVKGHAIMKVNGKVVTQTSHDEVAAAIREGCKPPPSEKNEDEENKNRSDSLSSEDDSKSGSTNSLDVPKPTGLKKSRSFKRKNLAMIIGINHTSLGQKEKKEPELSNNSSKSDTFCLQLLVGNRHLERTCMYNYVNVNGVKTHVVEKMSETPSIFDLAAQLLEVLIAEDDRVLADVQGLEQIAPFVADVKSEVFERRRSLRYDVIRERLDNYKRYKRHLASYMWPSYKEAKDRPSSLTAKDFCPTNCHVNFMQVSHTSEKYNLRGMGLPDAKTDNHEGDVENMVHTSHCTTVLAAPSFRSRGKEGHGLKAVLRGVEGNMELMDSIRQLMVALDHALLELRQGQVQLIKILNSETNADGKRNSYTAVPMYSTYQLDEDGEDIPNTPITPPTNFYGNFSPNPDLKSKTPVTPLISQEQKNQSNDSLLGSDAIQMCGDVPCPPTSPTIKIDGVDVTREVTSEQGKSRKLNESEGSTTGNDSECDSGIHSNRGSMVGNEKLIFNFPNPASTNTAENKSQRKESSVRTSGISTSSDALSVNTDEGQRSLKPSTSMPSLTSPPPTGQHISPVKMRQKNGRPTSRVTFSGRDRISVISATESTCSSEGVESLNFTDLSLSNDALDKLQGTMEHFLSKIHSLADLVRSETVQTVFESTQETTPERKYARIIEALTASTSNDAIKMALSVCGDTDQFADVINTLIENVDRHVNEVRTQLVLSVLLNEDPKLVSRRDKVFSQSLITAISAFSSQLRCAIGGTFNNMKAYGVRSEEASKKWLDQCMSIGACVIFQTTLNPNMPDECAMLEDSYVGVYDLERVSLHFRAITGDVEPNVNGVGYSMEGNRCALKVFFHLDKHVFIKLPPRLQAGGGVKLIPVLINHGLEDLGTMLYEHDVTMQEFNDSMNEKAVGKMYDYYKKFRAFHLDRSKLPRDTEARAVLVDRLSRPLNALDEIMTLLEANAKPRHGKSSLTPTGCGVLPLAAEFSQRLGGCSVVACNNGTQRSTTACCLQQAITLAGCHGLPPKQLMAATFQMNKMGARTYCEVKNPNAKDKTVKTAPRLYRPPELEQTP</sequence>
<gene>
    <name evidence="7" type="ORF">CVLEPA_LOCUS24530</name>
</gene>
<name>A0ABP0GM99_CLALP</name>
<evidence type="ECO:0008006" key="9">
    <source>
        <dbReference type="Google" id="ProtNLM"/>
    </source>
</evidence>
<feature type="compositionally biased region" description="Low complexity" evidence="2">
    <location>
        <begin position="1245"/>
        <end position="1254"/>
    </location>
</feature>
<dbReference type="SUPFAM" id="SSF48065">
    <property type="entry name" value="DBL homology domain (DH-domain)"/>
    <property type="match status" value="1"/>
</dbReference>
<evidence type="ECO:0000313" key="8">
    <source>
        <dbReference type="Proteomes" id="UP001642483"/>
    </source>
</evidence>
<dbReference type="InterPro" id="IPR051832">
    <property type="entry name" value="mTOR-Rac_regulators"/>
</dbReference>
<dbReference type="InterPro" id="IPR011993">
    <property type="entry name" value="PH-like_dom_sf"/>
</dbReference>
<dbReference type="EMBL" id="CAWYQH010000119">
    <property type="protein sequence ID" value="CAK8691769.1"/>
    <property type="molecule type" value="Genomic_DNA"/>
</dbReference>
<dbReference type="Pfam" id="PF00621">
    <property type="entry name" value="RhoGEF"/>
    <property type="match status" value="1"/>
</dbReference>
<evidence type="ECO:0000313" key="7">
    <source>
        <dbReference type="EMBL" id="CAK8691769.1"/>
    </source>
</evidence>
<dbReference type="SUPFAM" id="SSF50156">
    <property type="entry name" value="PDZ domain-like"/>
    <property type="match status" value="2"/>
</dbReference>